<keyword evidence="1" id="KW-0418">Kinase</keyword>
<dbReference type="CDD" id="cd16936">
    <property type="entry name" value="HATPase_RsbW-like"/>
    <property type="match status" value="1"/>
</dbReference>
<proteinExistence type="predicted"/>
<accession>A0ABP9RCJ7</accession>
<feature type="domain" description="Histidine kinase/HSP90-like ATPase" evidence="3">
    <location>
        <begin position="11"/>
        <end position="129"/>
    </location>
</feature>
<keyword evidence="1" id="KW-0723">Serine/threonine-protein kinase</keyword>
<evidence type="ECO:0000313" key="4">
    <source>
        <dbReference type="EMBL" id="GAA5174646.1"/>
    </source>
</evidence>
<feature type="compositionally biased region" description="Polar residues" evidence="2">
    <location>
        <begin position="144"/>
        <end position="157"/>
    </location>
</feature>
<keyword evidence="5" id="KW-1185">Reference proteome</keyword>
<dbReference type="InterPro" id="IPR036890">
    <property type="entry name" value="HATPase_C_sf"/>
</dbReference>
<name>A0ABP9RCJ7_9PSEU</name>
<dbReference type="PANTHER" id="PTHR35526">
    <property type="entry name" value="ANTI-SIGMA-F FACTOR RSBW-RELATED"/>
    <property type="match status" value="1"/>
</dbReference>
<dbReference type="Proteomes" id="UP001428817">
    <property type="component" value="Unassembled WGS sequence"/>
</dbReference>
<evidence type="ECO:0000313" key="5">
    <source>
        <dbReference type="Proteomes" id="UP001428817"/>
    </source>
</evidence>
<dbReference type="InterPro" id="IPR050267">
    <property type="entry name" value="Anti-sigma-factor_SerPK"/>
</dbReference>
<dbReference type="RefSeq" id="WP_185062140.1">
    <property type="nucleotide sequence ID" value="NZ_BAABJP010000062.1"/>
</dbReference>
<dbReference type="PANTHER" id="PTHR35526:SF3">
    <property type="entry name" value="ANTI-SIGMA-F FACTOR RSBW"/>
    <property type="match status" value="1"/>
</dbReference>
<keyword evidence="1" id="KW-0808">Transferase</keyword>
<evidence type="ECO:0000256" key="1">
    <source>
        <dbReference type="ARBA" id="ARBA00022527"/>
    </source>
</evidence>
<dbReference type="SUPFAM" id="SSF55874">
    <property type="entry name" value="ATPase domain of HSP90 chaperone/DNA topoisomerase II/histidine kinase"/>
    <property type="match status" value="1"/>
</dbReference>
<gene>
    <name evidence="4" type="ORF">GCM10023321_78930</name>
</gene>
<reference evidence="5" key="1">
    <citation type="journal article" date="2019" name="Int. J. Syst. Evol. Microbiol.">
        <title>The Global Catalogue of Microorganisms (GCM) 10K type strain sequencing project: providing services to taxonomists for standard genome sequencing and annotation.</title>
        <authorList>
            <consortium name="The Broad Institute Genomics Platform"/>
            <consortium name="The Broad Institute Genome Sequencing Center for Infectious Disease"/>
            <person name="Wu L."/>
            <person name="Ma J."/>
        </authorList>
    </citation>
    <scope>NUCLEOTIDE SEQUENCE [LARGE SCALE GENOMIC DNA]</scope>
    <source>
        <strain evidence="5">JCM 18303</strain>
    </source>
</reference>
<protein>
    <recommendedName>
        <fullName evidence="3">Histidine kinase/HSP90-like ATPase domain-containing protein</fullName>
    </recommendedName>
</protein>
<comment type="caution">
    <text evidence="4">The sequence shown here is derived from an EMBL/GenBank/DDBJ whole genome shotgun (WGS) entry which is preliminary data.</text>
</comment>
<dbReference type="Gene3D" id="3.30.565.10">
    <property type="entry name" value="Histidine kinase-like ATPase, C-terminal domain"/>
    <property type="match status" value="1"/>
</dbReference>
<organism evidence="4 5">
    <name type="scientific">Pseudonocardia eucalypti</name>
    <dbReference type="NCBI Taxonomy" id="648755"/>
    <lineage>
        <taxon>Bacteria</taxon>
        <taxon>Bacillati</taxon>
        <taxon>Actinomycetota</taxon>
        <taxon>Actinomycetes</taxon>
        <taxon>Pseudonocardiales</taxon>
        <taxon>Pseudonocardiaceae</taxon>
        <taxon>Pseudonocardia</taxon>
    </lineage>
</organism>
<evidence type="ECO:0000256" key="2">
    <source>
        <dbReference type="SAM" id="MobiDB-lite"/>
    </source>
</evidence>
<dbReference type="InterPro" id="IPR003594">
    <property type="entry name" value="HATPase_dom"/>
</dbReference>
<feature type="region of interest" description="Disordered" evidence="2">
    <location>
        <begin position="122"/>
        <end position="157"/>
    </location>
</feature>
<sequence>MTALTFHDVLPADAWAPRRVRHRLRAWLEELCWPGDDADDLILAVNEAVSNVVDHAYPADEIGFVWVDASLTDAPDGSPRLSVIVADNGRWQEPASDPGYRQRGIRLMRGVTEFLHIDGGHRGTRVEMTSQPSQRVDLPDPAPLTSSDEVWRSTSSA</sequence>
<dbReference type="Pfam" id="PF13581">
    <property type="entry name" value="HATPase_c_2"/>
    <property type="match status" value="1"/>
</dbReference>
<evidence type="ECO:0000259" key="3">
    <source>
        <dbReference type="Pfam" id="PF13581"/>
    </source>
</evidence>
<dbReference type="EMBL" id="BAABJP010000062">
    <property type="protein sequence ID" value="GAA5174646.1"/>
    <property type="molecule type" value="Genomic_DNA"/>
</dbReference>